<keyword evidence="1" id="KW-0472">Membrane</keyword>
<sequence>MKEFKIFKLLDKFKGIYIKSGVDYDLMKLILSVKLTMDKRRTSTVFNGKRKETEDSNNFIYALVVYAFYGFFMMFLVVFKTNIMYQMSLYFSMFMFMILTIFISDYSSVILDVRDKNIIGTKGVNLETINAAKMTHVIIYLVYLTLAMAGFSLVASLRYGIFFFLVFLIDIILIDLLMIMITALAYFLVLKFFDGEKLKDIINIVQIILSIFMISISQIIPRMFNIVDLTVSYIPKIKHFLIPPMWFAAPLEMIVNNNINVNFIIMTILAILVPIIIIGVYLKLIPSFEQYLQKLNNNTCNRKKSKEGLNKKIGKLICRNREERIFYNFTNDLITSEREYKLKVYPNVAMGLVFPLIFMFIGKSNKESFGEWIARLPESKSFLCIYIVVIIIPTVIMMMKFSEKYKGAWIYQVTPIQDLAAVFKGTIKALYVKLIMPVILILSALYIFLYSFGVIKHLIVVFLVSILVVIMSFSIGDKALPFTTMFKAGESGGGDIASTILVMFLMGIIVGVHYLATLIPGGVYIYSIIILAIDILLWRKVFKIPRETLIS</sequence>
<feature type="transmembrane region" description="Helical" evidence="1">
    <location>
        <begin position="496"/>
        <end position="515"/>
    </location>
</feature>
<feature type="transmembrane region" description="Helical" evidence="1">
    <location>
        <begin position="381"/>
        <end position="399"/>
    </location>
</feature>
<dbReference type="Proteomes" id="UP001055437">
    <property type="component" value="Chromosome"/>
</dbReference>
<dbReference type="AlphaFoldDB" id="A0A9N7JMM4"/>
<feature type="transmembrane region" description="Helical" evidence="1">
    <location>
        <begin position="263"/>
        <end position="284"/>
    </location>
</feature>
<dbReference type="GeneID" id="303561719"/>
<evidence type="ECO:0000313" key="2">
    <source>
        <dbReference type="EMBL" id="AYE35378.1"/>
    </source>
</evidence>
<gene>
    <name evidence="2" type="ORF">CP523_13590</name>
    <name evidence="3" type="ORF">NH397_05985</name>
</gene>
<accession>A0A9N7JMM4</accession>
<feature type="transmembrane region" description="Helical" evidence="1">
    <location>
        <begin position="521"/>
        <end position="538"/>
    </location>
</feature>
<dbReference type="KEGG" id="csep:CP523_13590"/>
<keyword evidence="5" id="KW-1185">Reference proteome</keyword>
<name>A0A9N7JMM4_CLOSE</name>
<feature type="transmembrane region" description="Helical" evidence="1">
    <location>
        <begin position="134"/>
        <end position="155"/>
    </location>
</feature>
<feature type="transmembrane region" description="Helical" evidence="1">
    <location>
        <begin position="59"/>
        <end position="79"/>
    </location>
</feature>
<evidence type="ECO:0000256" key="1">
    <source>
        <dbReference type="SAM" id="Phobius"/>
    </source>
</evidence>
<dbReference type="OrthoDB" id="2659138at2"/>
<reference evidence="3" key="2">
    <citation type="submission" date="2022-06" db="EMBL/GenBank/DDBJ databases">
        <authorList>
            <person name="Holder M.E."/>
            <person name="Ajami N.J."/>
            <person name="Petrosino J.F."/>
        </authorList>
    </citation>
    <scope>NUCLEOTIDE SEQUENCE</scope>
    <source>
        <strain evidence="3">RMA 8861</strain>
    </source>
</reference>
<evidence type="ECO:0000313" key="5">
    <source>
        <dbReference type="Proteomes" id="UP001055437"/>
    </source>
</evidence>
<keyword evidence="1" id="KW-0812">Transmembrane</keyword>
<dbReference type="EMBL" id="CP099799">
    <property type="protein sequence ID" value="USS01974.1"/>
    <property type="molecule type" value="Genomic_DNA"/>
</dbReference>
<keyword evidence="1" id="KW-1133">Transmembrane helix</keyword>
<feature type="transmembrane region" description="Helical" evidence="1">
    <location>
        <begin position="344"/>
        <end position="361"/>
    </location>
</feature>
<dbReference type="RefSeq" id="WP_066679030.1">
    <property type="nucleotide sequence ID" value="NZ_CABMIZ010000061.1"/>
</dbReference>
<organism evidence="2 4">
    <name type="scientific">Clostridium septicum</name>
    <dbReference type="NCBI Taxonomy" id="1504"/>
    <lineage>
        <taxon>Bacteria</taxon>
        <taxon>Bacillati</taxon>
        <taxon>Bacillota</taxon>
        <taxon>Clostridia</taxon>
        <taxon>Eubacteriales</taxon>
        <taxon>Clostridiaceae</taxon>
        <taxon>Clostridium</taxon>
    </lineage>
</organism>
<reference evidence="2 4" key="1">
    <citation type="submission" date="2017-09" db="EMBL/GenBank/DDBJ databases">
        <authorList>
            <person name="Thomas P."/>
            <person name="Seyboldt C."/>
        </authorList>
    </citation>
    <scope>NUCLEOTIDE SEQUENCE [LARGE SCALE GENOMIC DNA]</scope>
    <source>
        <strain evidence="2 4">DSM 7534</strain>
    </source>
</reference>
<dbReference type="EMBL" id="CP023671">
    <property type="protein sequence ID" value="AYE35378.1"/>
    <property type="molecule type" value="Genomic_DNA"/>
</dbReference>
<feature type="transmembrane region" description="Helical" evidence="1">
    <location>
        <begin position="430"/>
        <end position="449"/>
    </location>
</feature>
<evidence type="ECO:0000313" key="4">
    <source>
        <dbReference type="Proteomes" id="UP000280586"/>
    </source>
</evidence>
<feature type="transmembrane region" description="Helical" evidence="1">
    <location>
        <begin position="201"/>
        <end position="220"/>
    </location>
</feature>
<dbReference type="Proteomes" id="UP000280586">
    <property type="component" value="Chromosome"/>
</dbReference>
<protein>
    <submittedName>
        <fullName evidence="2">Uncharacterized protein</fullName>
    </submittedName>
</protein>
<proteinExistence type="predicted"/>
<feature type="transmembrane region" description="Helical" evidence="1">
    <location>
        <begin position="91"/>
        <end position="113"/>
    </location>
</feature>
<feature type="transmembrane region" description="Helical" evidence="1">
    <location>
        <begin position="161"/>
        <end position="189"/>
    </location>
</feature>
<evidence type="ECO:0000313" key="3">
    <source>
        <dbReference type="EMBL" id="USS01974.1"/>
    </source>
</evidence>
<feature type="transmembrane region" description="Helical" evidence="1">
    <location>
        <begin position="455"/>
        <end position="475"/>
    </location>
</feature>